<sequence length="251" mass="27834">MAGLLRLPRQHSHRPVFHPFRRPSSPHLRRRVAVPKPQPLAACHTSTSRCGRTLPAAYNGTTSLEAPSSPHPPGPEPLCHVLPYPRYKPRLAEQPGRPVATNNQKVHLQSTPSPLRLQGSGVERRSQGPGLLRDLREDRGILRSRSLVKKGSKRPNEDLCAARLTYTAAWSSGNVTGYFNGQCRKLYTTIVCNDRQMMIERRQSSQRSRTLLPTCKNSPSEIVGYSSVKPCVAYLVYHFVQGHGPGSAHAS</sequence>
<feature type="compositionally biased region" description="Polar residues" evidence="1">
    <location>
        <begin position="102"/>
        <end position="113"/>
    </location>
</feature>
<dbReference type="Proteomes" id="UP000008022">
    <property type="component" value="Unassembled WGS sequence"/>
</dbReference>
<feature type="region of interest" description="Disordered" evidence="1">
    <location>
        <begin position="1"/>
        <end position="28"/>
    </location>
</feature>
<evidence type="ECO:0000256" key="1">
    <source>
        <dbReference type="SAM" id="MobiDB-lite"/>
    </source>
</evidence>
<feature type="region of interest" description="Disordered" evidence="1">
    <location>
        <begin position="102"/>
        <end position="132"/>
    </location>
</feature>
<dbReference type="EnsemblPlants" id="ORUFI10G03350.1">
    <property type="protein sequence ID" value="ORUFI10G03350.1"/>
    <property type="gene ID" value="ORUFI10G03350"/>
</dbReference>
<proteinExistence type="predicted"/>
<keyword evidence="3" id="KW-1185">Reference proteome</keyword>
<feature type="compositionally biased region" description="Basic residues" evidence="1">
    <location>
        <begin position="8"/>
        <end position="21"/>
    </location>
</feature>
<organism evidence="2 3">
    <name type="scientific">Oryza rufipogon</name>
    <name type="common">Brownbeard rice</name>
    <name type="synonym">Asian wild rice</name>
    <dbReference type="NCBI Taxonomy" id="4529"/>
    <lineage>
        <taxon>Eukaryota</taxon>
        <taxon>Viridiplantae</taxon>
        <taxon>Streptophyta</taxon>
        <taxon>Embryophyta</taxon>
        <taxon>Tracheophyta</taxon>
        <taxon>Spermatophyta</taxon>
        <taxon>Magnoliopsida</taxon>
        <taxon>Liliopsida</taxon>
        <taxon>Poales</taxon>
        <taxon>Poaceae</taxon>
        <taxon>BOP clade</taxon>
        <taxon>Oryzoideae</taxon>
        <taxon>Oryzeae</taxon>
        <taxon>Oryzinae</taxon>
        <taxon>Oryza</taxon>
    </lineage>
</organism>
<reference evidence="3" key="1">
    <citation type="submission" date="2013-06" db="EMBL/GenBank/DDBJ databases">
        <authorList>
            <person name="Zhao Q."/>
        </authorList>
    </citation>
    <scope>NUCLEOTIDE SEQUENCE</scope>
    <source>
        <strain evidence="3">cv. W1943</strain>
    </source>
</reference>
<evidence type="ECO:0000313" key="3">
    <source>
        <dbReference type="Proteomes" id="UP000008022"/>
    </source>
</evidence>
<dbReference type="HOGENOM" id="CLU_1108558_0_0_1"/>
<reference evidence="2" key="2">
    <citation type="submission" date="2015-06" db="UniProtKB">
        <authorList>
            <consortium name="EnsemblPlants"/>
        </authorList>
    </citation>
    <scope>IDENTIFICATION</scope>
</reference>
<accession>A0A0E0QWL0</accession>
<dbReference type="AlphaFoldDB" id="A0A0E0QWL0"/>
<dbReference type="Gramene" id="ORUFI10G03350.1">
    <property type="protein sequence ID" value="ORUFI10G03350.1"/>
    <property type="gene ID" value="ORUFI10G03350"/>
</dbReference>
<name>A0A0E0QWL0_ORYRU</name>
<protein>
    <submittedName>
        <fullName evidence="2">Uncharacterized protein</fullName>
    </submittedName>
</protein>
<evidence type="ECO:0000313" key="2">
    <source>
        <dbReference type="EnsemblPlants" id="ORUFI10G03350.1"/>
    </source>
</evidence>